<name>A0A6H0XXL2_9PEZI</name>
<keyword evidence="1" id="KW-0472">Membrane</keyword>
<evidence type="ECO:0000256" key="1">
    <source>
        <dbReference type="SAM" id="Phobius"/>
    </source>
</evidence>
<dbReference type="OrthoDB" id="3357002at2759"/>
<dbReference type="AlphaFoldDB" id="A0A6H0XXL2"/>
<dbReference type="Proteomes" id="UP000503462">
    <property type="component" value="Chromosome 3"/>
</dbReference>
<evidence type="ECO:0000313" key="2">
    <source>
        <dbReference type="EMBL" id="QIW99358.1"/>
    </source>
</evidence>
<evidence type="ECO:0000313" key="3">
    <source>
        <dbReference type="Proteomes" id="UP000503462"/>
    </source>
</evidence>
<accession>A0A6H0XXL2</accession>
<dbReference type="PANTHER" id="PTHR35184">
    <property type="entry name" value="YALI0C10208P"/>
    <property type="match status" value="1"/>
</dbReference>
<feature type="transmembrane region" description="Helical" evidence="1">
    <location>
        <begin position="219"/>
        <end position="238"/>
    </location>
</feature>
<gene>
    <name evidence="2" type="ORF">AMS68_004876</name>
</gene>
<feature type="transmembrane region" description="Helical" evidence="1">
    <location>
        <begin position="94"/>
        <end position="114"/>
    </location>
</feature>
<keyword evidence="1" id="KW-1133">Transmembrane helix</keyword>
<feature type="transmembrane region" description="Helical" evidence="1">
    <location>
        <begin position="179"/>
        <end position="198"/>
    </location>
</feature>
<organism evidence="2 3">
    <name type="scientific">Peltaster fructicola</name>
    <dbReference type="NCBI Taxonomy" id="286661"/>
    <lineage>
        <taxon>Eukaryota</taxon>
        <taxon>Fungi</taxon>
        <taxon>Dikarya</taxon>
        <taxon>Ascomycota</taxon>
        <taxon>Pezizomycotina</taxon>
        <taxon>Dothideomycetes</taxon>
        <taxon>Dothideomycetes incertae sedis</taxon>
        <taxon>Peltaster</taxon>
    </lineage>
</organism>
<feature type="transmembrane region" description="Helical" evidence="1">
    <location>
        <begin position="28"/>
        <end position="48"/>
    </location>
</feature>
<sequence>MASTEAAGPPYPPETQALGEIPSVIPDVPINAVFLALFFIGGVIHMTILQINERKYHKKFPLNGATFGFCVTRVCATSLRIAWAYDPQSVRLGLAATIFFYAGVVILFIANLFFTQRIVRAQHPNIGWSKPFSIALPIFIAVIVATILCLIAAIIAQFYSIDATTRRASRIIQLYGATWYTFCAVVPVPVVLISTIARRSTRKTKTMDKFGSGSMRAKVAISLISGVLLTLGAGYRAGTSWMPPTPILTDTTPPQPYPQPWYFGKPAYYCFDFVIEAFIVYFWIFVRIDQRFIVPNGAKGPYSYANGFIFAGETGNEKRNVLGASESQRHLTGSQSTINLQSGRASWRESRKSLASQRRVSWGGISRESVHATLGEDGIEITPYVAFGPSDGHGHTDYPLIDGVEQEMGWDEKTGKWALRPVYQPVMRYDDED</sequence>
<feature type="transmembrane region" description="Helical" evidence="1">
    <location>
        <begin position="134"/>
        <end position="159"/>
    </location>
</feature>
<reference evidence="2 3" key="1">
    <citation type="journal article" date="2016" name="Sci. Rep.">
        <title>Peltaster fructicola genome reveals evolution from an invasive phytopathogen to an ectophytic parasite.</title>
        <authorList>
            <person name="Xu C."/>
            <person name="Chen H."/>
            <person name="Gleason M.L."/>
            <person name="Xu J.R."/>
            <person name="Liu H."/>
            <person name="Zhang R."/>
            <person name="Sun G."/>
        </authorList>
    </citation>
    <scope>NUCLEOTIDE SEQUENCE [LARGE SCALE GENOMIC DNA]</scope>
    <source>
        <strain evidence="2 3">LNHT1506</strain>
    </source>
</reference>
<dbReference type="PANTHER" id="PTHR35184:SF1">
    <property type="entry name" value="INTEGRAL MEMBRANE PROTEIN"/>
    <property type="match status" value="1"/>
</dbReference>
<feature type="transmembrane region" description="Helical" evidence="1">
    <location>
        <begin position="60"/>
        <end position="82"/>
    </location>
</feature>
<feature type="transmembrane region" description="Helical" evidence="1">
    <location>
        <begin position="266"/>
        <end position="286"/>
    </location>
</feature>
<proteinExistence type="predicted"/>
<dbReference type="EMBL" id="CP051141">
    <property type="protein sequence ID" value="QIW99358.1"/>
    <property type="molecule type" value="Genomic_DNA"/>
</dbReference>
<protein>
    <submittedName>
        <fullName evidence="2">Uncharacterized protein</fullName>
    </submittedName>
</protein>
<keyword evidence="1" id="KW-0812">Transmembrane</keyword>
<keyword evidence="3" id="KW-1185">Reference proteome</keyword>